<reference evidence="1 2" key="1">
    <citation type="submission" date="2020-02" db="EMBL/GenBank/DDBJ databases">
        <title>Ideonella bacterium strain TBM-1.</title>
        <authorList>
            <person name="Chen W.-M."/>
        </authorList>
    </citation>
    <scope>NUCLEOTIDE SEQUENCE [LARGE SCALE GENOMIC DNA]</scope>
    <source>
        <strain evidence="1 2">TBM-1</strain>
    </source>
</reference>
<dbReference type="EMBL" id="JAAGOH010000013">
    <property type="protein sequence ID" value="NDY91937.1"/>
    <property type="molecule type" value="Genomic_DNA"/>
</dbReference>
<name>A0A7C9PH94_9BURK</name>
<comment type="caution">
    <text evidence="1">The sequence shown here is derived from an EMBL/GenBank/DDBJ whole genome shotgun (WGS) entry which is preliminary data.</text>
</comment>
<organism evidence="1 2">
    <name type="scientific">Ideonella livida</name>
    <dbReference type="NCBI Taxonomy" id="2707176"/>
    <lineage>
        <taxon>Bacteria</taxon>
        <taxon>Pseudomonadati</taxon>
        <taxon>Pseudomonadota</taxon>
        <taxon>Betaproteobacteria</taxon>
        <taxon>Burkholderiales</taxon>
        <taxon>Sphaerotilaceae</taxon>
        <taxon>Ideonella</taxon>
    </lineage>
</organism>
<accession>A0A7C9PH94</accession>
<evidence type="ECO:0008006" key="3">
    <source>
        <dbReference type="Google" id="ProtNLM"/>
    </source>
</evidence>
<sequence length="261" mass="29444">MNLPLSLTQPFDELASRLKAMAGDDPIYYFPNPGNWGDGLIRAGALSFFDQYGIKVEEHFTRREFMVKPKKGLMIYGGSGAWCTYWNHAVEHVKALQTKHRVVVLPSTFESTYEVPGVVFHVRDRFESQQFMPEAHFCHDMAFALAGRVGPMIEGKGDGYFFRNDKERSQARGPLPVGNLDLSNKGKHDTDVAPFFEHLSRYAVVHTDRLHVAIGAAMLGKSVHLYPSAYFKIRAIFKSSVEPHFENVTLHDSLVKLPSGR</sequence>
<dbReference type="AlphaFoldDB" id="A0A7C9PH94"/>
<proteinExistence type="predicted"/>
<gene>
    <name evidence="1" type="ORF">G3A44_12145</name>
</gene>
<evidence type="ECO:0000313" key="2">
    <source>
        <dbReference type="Proteomes" id="UP000484255"/>
    </source>
</evidence>
<keyword evidence="2" id="KW-1185">Reference proteome</keyword>
<protein>
    <recommendedName>
        <fullName evidence="3">Polysaccharide pyruvyl transferase domain-containing protein</fullName>
    </recommendedName>
</protein>
<dbReference type="Proteomes" id="UP000484255">
    <property type="component" value="Unassembled WGS sequence"/>
</dbReference>
<dbReference type="RefSeq" id="WP_163457789.1">
    <property type="nucleotide sequence ID" value="NZ_JAAGOH010000013.1"/>
</dbReference>
<evidence type="ECO:0000313" key="1">
    <source>
        <dbReference type="EMBL" id="NDY91937.1"/>
    </source>
</evidence>